<dbReference type="InParanoid" id="B4KBG7"/>
<dbReference type="eggNOG" id="ENOG502S6NH">
    <property type="taxonomic scope" value="Eukaryota"/>
</dbReference>
<accession>B4KBG7</accession>
<evidence type="ECO:0000313" key="2">
    <source>
        <dbReference type="Proteomes" id="UP000009192"/>
    </source>
</evidence>
<gene>
    <name evidence="1" type="primary">Dmoj\GI23822</name>
    <name evidence="1" type="ORF">Dmoj_GI23822</name>
</gene>
<dbReference type="HOGENOM" id="CLU_127853_2_0_1"/>
<name>B4KBG7_DROMO</name>
<dbReference type="EMBL" id="CH933806">
    <property type="protein sequence ID" value="EDW13634.2"/>
    <property type="molecule type" value="Genomic_DNA"/>
</dbReference>
<organism evidence="1 2">
    <name type="scientific">Drosophila mojavensis</name>
    <name type="common">Fruit fly</name>
    <dbReference type="NCBI Taxonomy" id="7230"/>
    <lineage>
        <taxon>Eukaryota</taxon>
        <taxon>Metazoa</taxon>
        <taxon>Ecdysozoa</taxon>
        <taxon>Arthropoda</taxon>
        <taxon>Hexapoda</taxon>
        <taxon>Insecta</taxon>
        <taxon>Pterygota</taxon>
        <taxon>Neoptera</taxon>
        <taxon>Endopterygota</taxon>
        <taxon>Diptera</taxon>
        <taxon>Brachycera</taxon>
        <taxon>Muscomorpha</taxon>
        <taxon>Ephydroidea</taxon>
        <taxon>Drosophilidae</taxon>
        <taxon>Drosophila</taxon>
    </lineage>
</organism>
<dbReference type="KEGG" id="dmo:Dmoj_GI23822"/>
<dbReference type="OrthoDB" id="6621161at2759"/>
<evidence type="ECO:0000313" key="1">
    <source>
        <dbReference type="EMBL" id="EDW13634.2"/>
    </source>
</evidence>
<sequence length="159" mass="18371">MVKGHTGTLTMRLVRNKLRKRDETCSEYKKSEVKELQDNGDYQGLNSYENSETQPNKICNNFIEDNQHVKFLRTSGIAAEVVEHGNVEDNPEWTFPPKAPSPHIYHINPEMLVATDKIGFRGFRKQFSGRFKRLVARKLEPAPVIPPELKPQLKTIYVY</sequence>
<proteinExistence type="predicted"/>
<protein>
    <submittedName>
        <fullName evidence="1">Uncharacterized protein</fullName>
    </submittedName>
</protein>
<dbReference type="AlphaFoldDB" id="B4KBG7"/>
<reference evidence="1 2" key="1">
    <citation type="journal article" date="2007" name="Nature">
        <title>Evolution of genes and genomes on the Drosophila phylogeny.</title>
        <authorList>
            <consortium name="Drosophila 12 Genomes Consortium"/>
            <person name="Clark A.G."/>
            <person name="Eisen M.B."/>
            <person name="Smith D.R."/>
            <person name="Bergman C.M."/>
            <person name="Oliver B."/>
            <person name="Markow T.A."/>
            <person name="Kaufman T.C."/>
            <person name="Kellis M."/>
            <person name="Gelbart W."/>
            <person name="Iyer V.N."/>
            <person name="Pollard D.A."/>
            <person name="Sackton T.B."/>
            <person name="Larracuente A.M."/>
            <person name="Singh N.D."/>
            <person name="Abad J.P."/>
            <person name="Abt D.N."/>
            <person name="Adryan B."/>
            <person name="Aguade M."/>
            <person name="Akashi H."/>
            <person name="Anderson W.W."/>
            <person name="Aquadro C.F."/>
            <person name="Ardell D.H."/>
            <person name="Arguello R."/>
            <person name="Artieri C.G."/>
            <person name="Barbash D.A."/>
            <person name="Barker D."/>
            <person name="Barsanti P."/>
            <person name="Batterham P."/>
            <person name="Batzoglou S."/>
            <person name="Begun D."/>
            <person name="Bhutkar A."/>
            <person name="Blanco E."/>
            <person name="Bosak S.A."/>
            <person name="Bradley R.K."/>
            <person name="Brand A.D."/>
            <person name="Brent M.R."/>
            <person name="Brooks A.N."/>
            <person name="Brown R.H."/>
            <person name="Butlin R.K."/>
            <person name="Caggese C."/>
            <person name="Calvi B.R."/>
            <person name="Bernardo de Carvalho A."/>
            <person name="Caspi A."/>
            <person name="Castrezana S."/>
            <person name="Celniker S.E."/>
            <person name="Chang J.L."/>
            <person name="Chapple C."/>
            <person name="Chatterji S."/>
            <person name="Chinwalla A."/>
            <person name="Civetta A."/>
            <person name="Clifton S.W."/>
            <person name="Comeron J.M."/>
            <person name="Costello J.C."/>
            <person name="Coyne J.A."/>
            <person name="Daub J."/>
            <person name="David R.G."/>
            <person name="Delcher A.L."/>
            <person name="Delehaunty K."/>
            <person name="Do C.B."/>
            <person name="Ebling H."/>
            <person name="Edwards K."/>
            <person name="Eickbush T."/>
            <person name="Evans J.D."/>
            <person name="Filipski A."/>
            <person name="Findeiss S."/>
            <person name="Freyhult E."/>
            <person name="Fulton L."/>
            <person name="Fulton R."/>
            <person name="Garcia A.C."/>
            <person name="Gardiner A."/>
            <person name="Garfield D.A."/>
            <person name="Garvin B.E."/>
            <person name="Gibson G."/>
            <person name="Gilbert D."/>
            <person name="Gnerre S."/>
            <person name="Godfrey J."/>
            <person name="Good R."/>
            <person name="Gotea V."/>
            <person name="Gravely B."/>
            <person name="Greenberg A.J."/>
            <person name="Griffiths-Jones S."/>
            <person name="Gross S."/>
            <person name="Guigo R."/>
            <person name="Gustafson E.A."/>
            <person name="Haerty W."/>
            <person name="Hahn M.W."/>
            <person name="Halligan D.L."/>
            <person name="Halpern A.L."/>
            <person name="Halter G.M."/>
            <person name="Han M.V."/>
            <person name="Heger A."/>
            <person name="Hillier L."/>
            <person name="Hinrichs A.S."/>
            <person name="Holmes I."/>
            <person name="Hoskins R.A."/>
            <person name="Hubisz M.J."/>
            <person name="Hultmark D."/>
            <person name="Huntley M.A."/>
            <person name="Jaffe D.B."/>
            <person name="Jagadeeshan S."/>
            <person name="Jeck W.R."/>
            <person name="Johnson J."/>
            <person name="Jones C.D."/>
            <person name="Jordan W.C."/>
            <person name="Karpen G.H."/>
            <person name="Kataoka E."/>
            <person name="Keightley P.D."/>
            <person name="Kheradpour P."/>
            <person name="Kirkness E.F."/>
            <person name="Koerich L.B."/>
            <person name="Kristiansen K."/>
            <person name="Kudrna D."/>
            <person name="Kulathinal R.J."/>
            <person name="Kumar S."/>
            <person name="Kwok R."/>
            <person name="Lander E."/>
            <person name="Langley C.H."/>
            <person name="Lapoint R."/>
            <person name="Lazzaro B.P."/>
            <person name="Lee S.J."/>
            <person name="Levesque L."/>
            <person name="Li R."/>
            <person name="Lin C.F."/>
            <person name="Lin M.F."/>
            <person name="Lindblad-Toh K."/>
            <person name="Llopart A."/>
            <person name="Long M."/>
            <person name="Low L."/>
            <person name="Lozovsky E."/>
            <person name="Lu J."/>
            <person name="Luo M."/>
            <person name="Machado C.A."/>
            <person name="Makalowski W."/>
            <person name="Marzo M."/>
            <person name="Matsuda M."/>
            <person name="Matzkin L."/>
            <person name="McAllister B."/>
            <person name="McBride C.S."/>
            <person name="McKernan B."/>
            <person name="McKernan K."/>
            <person name="Mendez-Lago M."/>
            <person name="Minx P."/>
            <person name="Mollenhauer M.U."/>
            <person name="Montooth K."/>
            <person name="Mount S.M."/>
            <person name="Mu X."/>
            <person name="Myers E."/>
            <person name="Negre B."/>
            <person name="Newfeld S."/>
            <person name="Nielsen R."/>
            <person name="Noor M.A."/>
            <person name="O'Grady P."/>
            <person name="Pachter L."/>
            <person name="Papaceit M."/>
            <person name="Parisi M.J."/>
            <person name="Parisi M."/>
            <person name="Parts L."/>
            <person name="Pedersen J.S."/>
            <person name="Pesole G."/>
            <person name="Phillippy A.M."/>
            <person name="Ponting C.P."/>
            <person name="Pop M."/>
            <person name="Porcelli D."/>
            <person name="Powell J.R."/>
            <person name="Prohaska S."/>
            <person name="Pruitt K."/>
            <person name="Puig M."/>
            <person name="Quesneville H."/>
            <person name="Ram K.R."/>
            <person name="Rand D."/>
            <person name="Rasmussen M.D."/>
            <person name="Reed L.K."/>
            <person name="Reenan R."/>
            <person name="Reily A."/>
            <person name="Remington K.A."/>
            <person name="Rieger T.T."/>
            <person name="Ritchie M.G."/>
            <person name="Robin C."/>
            <person name="Rogers Y.H."/>
            <person name="Rohde C."/>
            <person name="Rozas J."/>
            <person name="Rubenfield M.J."/>
            <person name="Ruiz A."/>
            <person name="Russo S."/>
            <person name="Salzberg S.L."/>
            <person name="Sanchez-Gracia A."/>
            <person name="Saranga D.J."/>
            <person name="Sato H."/>
            <person name="Schaeffer S.W."/>
            <person name="Schatz M.C."/>
            <person name="Schlenke T."/>
            <person name="Schwartz R."/>
            <person name="Segarra C."/>
            <person name="Singh R.S."/>
            <person name="Sirot L."/>
            <person name="Sirota M."/>
            <person name="Sisneros N.B."/>
            <person name="Smith C.D."/>
            <person name="Smith T.F."/>
            <person name="Spieth J."/>
            <person name="Stage D.E."/>
            <person name="Stark A."/>
            <person name="Stephan W."/>
            <person name="Strausberg R.L."/>
            <person name="Strempel S."/>
            <person name="Sturgill D."/>
            <person name="Sutton G."/>
            <person name="Sutton G.G."/>
            <person name="Tao W."/>
            <person name="Teichmann S."/>
            <person name="Tobari Y.N."/>
            <person name="Tomimura Y."/>
            <person name="Tsolas J.M."/>
            <person name="Valente V.L."/>
            <person name="Venter E."/>
            <person name="Venter J.C."/>
            <person name="Vicario S."/>
            <person name="Vieira F.G."/>
            <person name="Vilella A.J."/>
            <person name="Villasante A."/>
            <person name="Walenz B."/>
            <person name="Wang J."/>
            <person name="Wasserman M."/>
            <person name="Watts T."/>
            <person name="Wilson D."/>
            <person name="Wilson R.K."/>
            <person name="Wing R.A."/>
            <person name="Wolfner M.F."/>
            <person name="Wong A."/>
            <person name="Wong G.K."/>
            <person name="Wu C.I."/>
            <person name="Wu G."/>
            <person name="Yamamoto D."/>
            <person name="Yang H.P."/>
            <person name="Yang S.P."/>
            <person name="Yorke J.A."/>
            <person name="Yoshida K."/>
            <person name="Zdobnov E."/>
            <person name="Zhang P."/>
            <person name="Zhang Y."/>
            <person name="Zimin A.V."/>
            <person name="Baldwin J."/>
            <person name="Abdouelleil A."/>
            <person name="Abdulkadir J."/>
            <person name="Abebe A."/>
            <person name="Abera B."/>
            <person name="Abreu J."/>
            <person name="Acer S.C."/>
            <person name="Aftuck L."/>
            <person name="Alexander A."/>
            <person name="An P."/>
            <person name="Anderson E."/>
            <person name="Anderson S."/>
            <person name="Arachi H."/>
            <person name="Azer M."/>
            <person name="Bachantsang P."/>
            <person name="Barry A."/>
            <person name="Bayul T."/>
            <person name="Berlin A."/>
            <person name="Bessette D."/>
            <person name="Bloom T."/>
            <person name="Blye J."/>
            <person name="Boguslavskiy L."/>
            <person name="Bonnet C."/>
            <person name="Boukhgalter B."/>
            <person name="Bourzgui I."/>
            <person name="Brown A."/>
            <person name="Cahill P."/>
            <person name="Channer S."/>
            <person name="Cheshatsang Y."/>
            <person name="Chuda L."/>
            <person name="Citroen M."/>
            <person name="Collymore A."/>
            <person name="Cooke P."/>
            <person name="Costello M."/>
            <person name="D'Aco K."/>
            <person name="Daza R."/>
            <person name="De Haan G."/>
            <person name="DeGray S."/>
            <person name="DeMaso C."/>
            <person name="Dhargay N."/>
            <person name="Dooley K."/>
            <person name="Dooley E."/>
            <person name="Doricent M."/>
            <person name="Dorje P."/>
            <person name="Dorjee K."/>
            <person name="Dupes A."/>
            <person name="Elong R."/>
            <person name="Falk J."/>
            <person name="Farina A."/>
            <person name="Faro S."/>
            <person name="Ferguson D."/>
            <person name="Fisher S."/>
            <person name="Foley C.D."/>
            <person name="Franke A."/>
            <person name="Friedrich D."/>
            <person name="Gadbois L."/>
            <person name="Gearin G."/>
            <person name="Gearin C.R."/>
            <person name="Giannoukos G."/>
            <person name="Goode T."/>
            <person name="Graham J."/>
            <person name="Grandbois E."/>
            <person name="Grewal S."/>
            <person name="Gyaltsen K."/>
            <person name="Hafez N."/>
            <person name="Hagos B."/>
            <person name="Hall J."/>
            <person name="Henson C."/>
            <person name="Hollinger A."/>
            <person name="Honan T."/>
            <person name="Huard M.D."/>
            <person name="Hughes L."/>
            <person name="Hurhula B."/>
            <person name="Husby M.E."/>
            <person name="Kamat A."/>
            <person name="Kanga B."/>
            <person name="Kashin S."/>
            <person name="Khazanovich D."/>
            <person name="Kisner P."/>
            <person name="Lance K."/>
            <person name="Lara M."/>
            <person name="Lee W."/>
            <person name="Lennon N."/>
            <person name="Letendre F."/>
            <person name="LeVine R."/>
            <person name="Lipovsky A."/>
            <person name="Liu X."/>
            <person name="Liu J."/>
            <person name="Liu S."/>
            <person name="Lokyitsang T."/>
            <person name="Lokyitsang Y."/>
            <person name="Lubonja R."/>
            <person name="Lui A."/>
            <person name="MacDonald P."/>
            <person name="Magnisalis V."/>
            <person name="Maru K."/>
            <person name="Matthews C."/>
            <person name="McCusker W."/>
            <person name="McDonough S."/>
            <person name="Mehta T."/>
            <person name="Meldrim J."/>
            <person name="Meneus L."/>
            <person name="Mihai O."/>
            <person name="Mihalev A."/>
            <person name="Mihova T."/>
            <person name="Mittelman R."/>
            <person name="Mlenga V."/>
            <person name="Montmayeur A."/>
            <person name="Mulrain L."/>
            <person name="Navidi A."/>
            <person name="Naylor J."/>
            <person name="Negash T."/>
            <person name="Nguyen T."/>
            <person name="Nguyen N."/>
            <person name="Nicol R."/>
            <person name="Norbu C."/>
            <person name="Norbu N."/>
            <person name="Novod N."/>
            <person name="O'Neill B."/>
            <person name="Osman S."/>
            <person name="Markiewicz E."/>
            <person name="Oyono O.L."/>
            <person name="Patti C."/>
            <person name="Phunkhang P."/>
            <person name="Pierre F."/>
            <person name="Priest M."/>
            <person name="Raghuraman S."/>
            <person name="Rege F."/>
            <person name="Reyes R."/>
            <person name="Rise C."/>
            <person name="Rogov P."/>
            <person name="Ross K."/>
            <person name="Ryan E."/>
            <person name="Settipalli S."/>
            <person name="Shea T."/>
            <person name="Sherpa N."/>
            <person name="Shi L."/>
            <person name="Shih D."/>
            <person name="Sparrow T."/>
            <person name="Spaulding J."/>
            <person name="Stalker J."/>
            <person name="Stange-Thomann N."/>
            <person name="Stavropoulos S."/>
            <person name="Stone C."/>
            <person name="Strader C."/>
            <person name="Tesfaye S."/>
            <person name="Thomson T."/>
            <person name="Thoulutsang Y."/>
            <person name="Thoulutsang D."/>
            <person name="Topham K."/>
            <person name="Topping I."/>
            <person name="Tsamla T."/>
            <person name="Vassiliev H."/>
            <person name="Vo A."/>
            <person name="Wangchuk T."/>
            <person name="Wangdi T."/>
            <person name="Weiand M."/>
            <person name="Wilkinson J."/>
            <person name="Wilson A."/>
            <person name="Yadav S."/>
            <person name="Young G."/>
            <person name="Yu Q."/>
            <person name="Zembek L."/>
            <person name="Zhong D."/>
            <person name="Zimmer A."/>
            <person name="Zwirko Z."/>
            <person name="Jaffe D.B."/>
            <person name="Alvarez P."/>
            <person name="Brockman W."/>
            <person name="Butler J."/>
            <person name="Chin C."/>
            <person name="Gnerre S."/>
            <person name="Grabherr M."/>
            <person name="Kleber M."/>
            <person name="Mauceli E."/>
            <person name="MacCallum I."/>
        </authorList>
    </citation>
    <scope>NUCLEOTIDE SEQUENCE [LARGE SCALE GENOMIC DNA]</scope>
    <source>
        <strain evidence="2">Tucson 15081-1352.22</strain>
    </source>
</reference>
<dbReference type="Proteomes" id="UP000009192">
    <property type="component" value="Unassembled WGS sequence"/>
</dbReference>
<keyword evidence="2" id="KW-1185">Reference proteome</keyword>